<dbReference type="Proteomes" id="UP000217005">
    <property type="component" value="Unassembled WGS sequence"/>
</dbReference>
<sequence>MQVLTHTPSRKMSGIRSALACAIAAATLLLPAAGQAETPKRWVELDVPYVPTPDDAVAKMLEMAEVGPRDSVIDLGSGDGRIAIAAVRDREAQNALGVDIDPARVKEANANARKAQVEGRVTFKKQDLFKTDIANASVLTMYLLPDVNLAMRPVILEKMAPGSRVVSHAFTMGDWQSDRREMVDGRSLYLWIVPAKAAGTWQVEDPAGAFALTLEQQYQQVRATAQRDGAALPVSDATLRGTELRFTLDDGGKPRQYVGVIEGDRMQARSGDGLHGGWQATRQAR</sequence>
<evidence type="ECO:0000259" key="5">
    <source>
        <dbReference type="Pfam" id="PF13847"/>
    </source>
</evidence>
<dbReference type="OrthoDB" id="281208at2"/>
<keyword evidence="1 6" id="KW-0489">Methyltransferase</keyword>
<evidence type="ECO:0000256" key="1">
    <source>
        <dbReference type="ARBA" id="ARBA00022603"/>
    </source>
</evidence>
<dbReference type="Pfam" id="PF13847">
    <property type="entry name" value="Methyltransf_31"/>
    <property type="match status" value="1"/>
</dbReference>
<dbReference type="Gene3D" id="3.40.50.150">
    <property type="entry name" value="Vaccinia Virus protein VP39"/>
    <property type="match status" value="1"/>
</dbReference>
<evidence type="ECO:0000313" key="6">
    <source>
        <dbReference type="EMBL" id="OZI28172.1"/>
    </source>
</evidence>
<accession>A0A261RU36</accession>
<feature type="chain" id="PRO_5012469860" evidence="4">
    <location>
        <begin position="37"/>
        <end position="285"/>
    </location>
</feature>
<name>A0A261RU36_9BORD</name>
<proteinExistence type="predicted"/>
<feature type="signal peptide" evidence="4">
    <location>
        <begin position="1"/>
        <end position="36"/>
    </location>
</feature>
<organism evidence="6 7">
    <name type="scientific">Bordetella genomosp. 1</name>
    <dbReference type="NCBI Taxonomy" id="1395607"/>
    <lineage>
        <taxon>Bacteria</taxon>
        <taxon>Pseudomonadati</taxon>
        <taxon>Pseudomonadota</taxon>
        <taxon>Betaproteobacteria</taxon>
        <taxon>Burkholderiales</taxon>
        <taxon>Alcaligenaceae</taxon>
        <taxon>Bordetella</taxon>
    </lineage>
</organism>
<dbReference type="InterPro" id="IPR025714">
    <property type="entry name" value="Methyltranfer_dom"/>
</dbReference>
<dbReference type="GO" id="GO:0016279">
    <property type="term" value="F:protein-lysine N-methyltransferase activity"/>
    <property type="evidence" value="ECO:0007669"/>
    <property type="project" value="InterPro"/>
</dbReference>
<dbReference type="SUPFAM" id="SSF53335">
    <property type="entry name" value="S-adenosyl-L-methionine-dependent methyltransferases"/>
    <property type="match status" value="1"/>
</dbReference>
<keyword evidence="4" id="KW-0732">Signal</keyword>
<dbReference type="EMBL" id="NEVL01000007">
    <property type="protein sequence ID" value="OZI28172.1"/>
    <property type="molecule type" value="Genomic_DNA"/>
</dbReference>
<keyword evidence="3" id="KW-0949">S-adenosyl-L-methionine</keyword>
<dbReference type="CDD" id="cd02440">
    <property type="entry name" value="AdoMet_MTases"/>
    <property type="match status" value="1"/>
</dbReference>
<protein>
    <submittedName>
        <fullName evidence="6">SAM-dependent methyltransferase</fullName>
    </submittedName>
</protein>
<dbReference type="InterPro" id="IPR026170">
    <property type="entry name" value="FAM173A/B"/>
</dbReference>
<feature type="domain" description="Methyltransferase" evidence="5">
    <location>
        <begin position="70"/>
        <end position="132"/>
    </location>
</feature>
<evidence type="ECO:0000256" key="3">
    <source>
        <dbReference type="ARBA" id="ARBA00022691"/>
    </source>
</evidence>
<dbReference type="PANTHER" id="PTHR13610:SF11">
    <property type="entry name" value="METHYLTRANSFERASE DOMAIN-CONTAINING PROTEIN"/>
    <property type="match status" value="1"/>
</dbReference>
<gene>
    <name evidence="6" type="ORF">CEG14_24990</name>
</gene>
<dbReference type="InterPro" id="IPR029063">
    <property type="entry name" value="SAM-dependent_MTases_sf"/>
</dbReference>
<evidence type="ECO:0000256" key="4">
    <source>
        <dbReference type="SAM" id="SignalP"/>
    </source>
</evidence>
<comment type="caution">
    <text evidence="6">The sequence shown here is derived from an EMBL/GenBank/DDBJ whole genome shotgun (WGS) entry which is preliminary data.</text>
</comment>
<keyword evidence="2 6" id="KW-0808">Transferase</keyword>
<evidence type="ECO:0000313" key="7">
    <source>
        <dbReference type="Proteomes" id="UP000217005"/>
    </source>
</evidence>
<dbReference type="AlphaFoldDB" id="A0A261RU36"/>
<dbReference type="GO" id="GO:0032259">
    <property type="term" value="P:methylation"/>
    <property type="evidence" value="ECO:0007669"/>
    <property type="project" value="UniProtKB-KW"/>
</dbReference>
<evidence type="ECO:0000256" key="2">
    <source>
        <dbReference type="ARBA" id="ARBA00022679"/>
    </source>
</evidence>
<dbReference type="PANTHER" id="PTHR13610">
    <property type="entry name" value="METHYLTRANSFERASE DOMAIN-CONTAINING PROTEIN"/>
    <property type="match status" value="1"/>
</dbReference>
<reference evidence="6 7" key="1">
    <citation type="submission" date="2017-05" db="EMBL/GenBank/DDBJ databases">
        <title>Complete and WGS of Bordetella genogroups.</title>
        <authorList>
            <person name="Spilker T."/>
            <person name="LiPuma J."/>
        </authorList>
    </citation>
    <scope>NUCLEOTIDE SEQUENCE [LARGE SCALE GENOMIC DNA]</scope>
    <source>
        <strain evidence="6 7">AU17610</strain>
    </source>
</reference>